<proteinExistence type="predicted"/>
<feature type="domain" description="N-acetyltransferase" evidence="1">
    <location>
        <begin position="4"/>
        <end position="192"/>
    </location>
</feature>
<organism evidence="2 3">
    <name type="scientific">Candidatus Stercoripulliclostridium pullicola</name>
    <dbReference type="NCBI Taxonomy" id="2840953"/>
    <lineage>
        <taxon>Bacteria</taxon>
        <taxon>Bacillati</taxon>
        <taxon>Bacillota</taxon>
        <taxon>Clostridia</taxon>
        <taxon>Eubacteriales</taxon>
        <taxon>Candidatus Stercoripulliclostridium</taxon>
    </lineage>
</organism>
<reference evidence="2" key="1">
    <citation type="submission" date="2020-10" db="EMBL/GenBank/DDBJ databases">
        <authorList>
            <person name="Gilroy R."/>
        </authorList>
    </citation>
    <scope>NUCLEOTIDE SEQUENCE</scope>
    <source>
        <strain evidence="2">517</strain>
    </source>
</reference>
<dbReference type="Gene3D" id="3.40.630.30">
    <property type="match status" value="1"/>
</dbReference>
<comment type="caution">
    <text evidence="2">The sequence shown here is derived from an EMBL/GenBank/DDBJ whole genome shotgun (WGS) entry which is preliminary data.</text>
</comment>
<evidence type="ECO:0000259" key="1">
    <source>
        <dbReference type="PROSITE" id="PS51186"/>
    </source>
</evidence>
<dbReference type="GO" id="GO:0016747">
    <property type="term" value="F:acyltransferase activity, transferring groups other than amino-acyl groups"/>
    <property type="evidence" value="ECO:0007669"/>
    <property type="project" value="InterPro"/>
</dbReference>
<name>A0A940DFW1_9FIRM</name>
<reference evidence="2" key="2">
    <citation type="journal article" date="2021" name="PeerJ">
        <title>Extensive microbial diversity within the chicken gut microbiome revealed by metagenomics and culture.</title>
        <authorList>
            <person name="Gilroy R."/>
            <person name="Ravi A."/>
            <person name="Getino M."/>
            <person name="Pursley I."/>
            <person name="Horton D.L."/>
            <person name="Alikhan N.F."/>
            <person name="Baker D."/>
            <person name="Gharbi K."/>
            <person name="Hall N."/>
            <person name="Watson M."/>
            <person name="Adriaenssens E.M."/>
            <person name="Foster-Nyarko E."/>
            <person name="Jarju S."/>
            <person name="Secka A."/>
            <person name="Antonio M."/>
            <person name="Oren A."/>
            <person name="Chaudhuri R.R."/>
            <person name="La Ragione R."/>
            <person name="Hildebrand F."/>
            <person name="Pallen M.J."/>
        </authorList>
    </citation>
    <scope>NUCLEOTIDE SEQUENCE</scope>
    <source>
        <strain evidence="2">517</strain>
    </source>
</reference>
<dbReference type="CDD" id="cd04301">
    <property type="entry name" value="NAT_SF"/>
    <property type="match status" value="1"/>
</dbReference>
<protein>
    <submittedName>
        <fullName evidence="2">GNAT family N-acetyltransferase</fullName>
    </submittedName>
</protein>
<evidence type="ECO:0000313" key="2">
    <source>
        <dbReference type="EMBL" id="MBO8423574.1"/>
    </source>
</evidence>
<dbReference type="Pfam" id="PF00583">
    <property type="entry name" value="Acetyltransf_1"/>
    <property type="match status" value="1"/>
</dbReference>
<dbReference type="SUPFAM" id="SSF55729">
    <property type="entry name" value="Acyl-CoA N-acyltransferases (Nat)"/>
    <property type="match status" value="1"/>
</dbReference>
<dbReference type="InterPro" id="IPR016181">
    <property type="entry name" value="Acyl_CoA_acyltransferase"/>
</dbReference>
<accession>A0A940DFW1</accession>
<dbReference type="Proteomes" id="UP000727857">
    <property type="component" value="Unassembled WGS sequence"/>
</dbReference>
<dbReference type="InterPro" id="IPR000182">
    <property type="entry name" value="GNAT_dom"/>
</dbReference>
<dbReference type="AlphaFoldDB" id="A0A940DFW1"/>
<gene>
    <name evidence="2" type="ORF">IAB16_00930</name>
</gene>
<evidence type="ECO:0000313" key="3">
    <source>
        <dbReference type="Proteomes" id="UP000727857"/>
    </source>
</evidence>
<dbReference type="EMBL" id="JADINF010000025">
    <property type="protein sequence ID" value="MBO8423574.1"/>
    <property type="molecule type" value="Genomic_DNA"/>
</dbReference>
<dbReference type="PROSITE" id="PS51186">
    <property type="entry name" value="GNAT"/>
    <property type="match status" value="1"/>
</dbReference>
<sequence length="194" mass="21795">MKLIEGKEVTTEHVLGALELDKTVYSREYWLSESVCKAFAVRNPDIYTMLLDEETGRIAAYLNVSPVSRGFYDSLASGHYVDTVIKAEDIETPQTNGENLLYFSSIVVHPNYRRRGLAKQLLRRYGEKLADYGAKGVFFDSVIADAVSPSGEKLCRALGLKNIRSSEHGSSLFERDLRGANSKDFIYKLMNPNN</sequence>